<dbReference type="SUPFAM" id="SSF51905">
    <property type="entry name" value="FAD/NAD(P)-binding domain"/>
    <property type="match status" value="1"/>
</dbReference>
<dbReference type="PANTHER" id="PTHR10742:SF410">
    <property type="entry name" value="LYSINE-SPECIFIC HISTONE DEMETHYLASE 2"/>
    <property type="match status" value="1"/>
</dbReference>
<dbReference type="InterPro" id="IPR050281">
    <property type="entry name" value="Flavin_monoamine_oxidase"/>
</dbReference>
<dbReference type="AlphaFoldDB" id="A0A7S3UZ95"/>
<name>A0A7S3UZ95_9STRA</name>
<gene>
    <name evidence="2" type="ORF">ASTO00021_LOCUS11999</name>
</gene>
<dbReference type="InterPro" id="IPR002937">
    <property type="entry name" value="Amino_oxidase"/>
</dbReference>
<dbReference type="EMBL" id="HBIN01015814">
    <property type="protein sequence ID" value="CAE0441882.1"/>
    <property type="molecule type" value="Transcribed_RNA"/>
</dbReference>
<dbReference type="PANTHER" id="PTHR10742">
    <property type="entry name" value="FLAVIN MONOAMINE OXIDASE"/>
    <property type="match status" value="1"/>
</dbReference>
<feature type="domain" description="Amine oxidase" evidence="1">
    <location>
        <begin position="38"/>
        <end position="351"/>
    </location>
</feature>
<reference evidence="2" key="1">
    <citation type="submission" date="2021-01" db="EMBL/GenBank/DDBJ databases">
        <authorList>
            <person name="Corre E."/>
            <person name="Pelletier E."/>
            <person name="Niang G."/>
            <person name="Scheremetjew M."/>
            <person name="Finn R."/>
            <person name="Kale V."/>
            <person name="Holt S."/>
            <person name="Cochrane G."/>
            <person name="Meng A."/>
            <person name="Brown T."/>
            <person name="Cohen L."/>
        </authorList>
    </citation>
    <scope>NUCLEOTIDE SEQUENCE</scope>
    <source>
        <strain evidence="2">GSBS06</strain>
    </source>
</reference>
<dbReference type="Pfam" id="PF01593">
    <property type="entry name" value="Amino_oxidase"/>
    <property type="match status" value="1"/>
</dbReference>
<dbReference type="InterPro" id="IPR036188">
    <property type="entry name" value="FAD/NAD-bd_sf"/>
</dbReference>
<organism evidence="2">
    <name type="scientific">Aplanochytrium stocchinoi</name>
    <dbReference type="NCBI Taxonomy" id="215587"/>
    <lineage>
        <taxon>Eukaryota</taxon>
        <taxon>Sar</taxon>
        <taxon>Stramenopiles</taxon>
        <taxon>Bigyra</taxon>
        <taxon>Labyrinthulomycetes</taxon>
        <taxon>Thraustochytrida</taxon>
        <taxon>Thraustochytriidae</taxon>
        <taxon>Aplanochytrium</taxon>
    </lineage>
</organism>
<dbReference type="GO" id="GO:0016491">
    <property type="term" value="F:oxidoreductase activity"/>
    <property type="evidence" value="ECO:0007669"/>
    <property type="project" value="InterPro"/>
</dbReference>
<proteinExistence type="predicted"/>
<dbReference type="Gene3D" id="3.90.660.10">
    <property type="match status" value="1"/>
</dbReference>
<accession>A0A7S3UZ95</accession>
<evidence type="ECO:0000259" key="1">
    <source>
        <dbReference type="Pfam" id="PF01593"/>
    </source>
</evidence>
<sequence>MVQDEENECEILPTFHSFYRRLYAAAAKQAKTDKLNKVFEKVMTESSFCKLSPRIQCILRWIFACHELWLGLTFDDIDCEEWVEMANPDNPSWGDLDGPHAIITEGIGRIVETRMTKKLETKINHRVIKIEQTNQGCRTTSVASQSDKGDTSATITSAFVIVTIPVAVLAKSADDLFSPSLSNSMKKSLSEISISHYLKVYLVFNRVFWDKESTWIGVTADFPNKDPSNQPFMLYFNYYKFNKAPILIATACGEAAKLLEMKKEDNEIVKRALKPLYKVFGTHIEEWLEQSLVTRWGKEKYSKGAYPLGSFSIDQEHGSVLFAGDGITANGDEGSLHAACFSGIKQAETVLEILQTRNAPLQ</sequence>
<evidence type="ECO:0000313" key="2">
    <source>
        <dbReference type="EMBL" id="CAE0441882.1"/>
    </source>
</evidence>
<dbReference type="Gene3D" id="3.50.50.60">
    <property type="entry name" value="FAD/NAD(P)-binding domain"/>
    <property type="match status" value="1"/>
</dbReference>
<dbReference type="SUPFAM" id="SSF54373">
    <property type="entry name" value="FAD-linked reductases, C-terminal domain"/>
    <property type="match status" value="1"/>
</dbReference>
<protein>
    <recommendedName>
        <fullName evidence="1">Amine oxidase domain-containing protein</fullName>
    </recommendedName>
</protein>